<feature type="transmembrane region" description="Helical" evidence="18">
    <location>
        <begin position="305"/>
        <end position="323"/>
    </location>
</feature>
<keyword evidence="9 18" id="KW-0472">Membrane</keyword>
<dbReference type="InterPro" id="IPR006201">
    <property type="entry name" value="Neur_channel"/>
</dbReference>
<comment type="similarity">
    <text evidence="2">Belongs to the ligand-gated ion channel (TC 1.A.9) family. Acetylcholine receptor (TC 1.A.9.1) subfamily.</text>
</comment>
<protein>
    <recommendedName>
        <fullName evidence="16">Acetylcholine receptor-like protein cup-4</fullName>
    </recommendedName>
    <alternativeName>
        <fullName evidence="17">Coelomocyte uptake defective protein 4</fullName>
    </alternativeName>
</protein>
<evidence type="ECO:0000256" key="1">
    <source>
        <dbReference type="ARBA" id="ARBA00004439"/>
    </source>
</evidence>
<proteinExistence type="inferred from homology"/>
<evidence type="ECO:0000256" key="11">
    <source>
        <dbReference type="ARBA" id="ARBA00023180"/>
    </source>
</evidence>
<evidence type="ECO:0000256" key="19">
    <source>
        <dbReference type="SAM" id="SignalP"/>
    </source>
</evidence>
<dbReference type="Gene3D" id="1.20.58.390">
    <property type="entry name" value="Neurotransmitter-gated ion-channel transmembrane domain"/>
    <property type="match status" value="1"/>
</dbReference>
<feature type="transmembrane region" description="Helical" evidence="18">
    <location>
        <begin position="410"/>
        <end position="432"/>
    </location>
</feature>
<accession>A0A8R1HL97</accession>
<dbReference type="Gene3D" id="2.70.170.10">
    <property type="entry name" value="Neurotransmitter-gated ion-channel ligand-binding domain"/>
    <property type="match status" value="1"/>
</dbReference>
<dbReference type="GO" id="GO:0005230">
    <property type="term" value="F:extracellular ligand-gated monoatomic ion channel activity"/>
    <property type="evidence" value="ECO:0007669"/>
    <property type="project" value="InterPro"/>
</dbReference>
<dbReference type="FunFam" id="2.70.170.10:FF:000057">
    <property type="entry name" value="Ligand-Gated ion Channel"/>
    <property type="match status" value="1"/>
</dbReference>
<dbReference type="CDD" id="cd18989">
    <property type="entry name" value="LGIC_ECD_cation"/>
    <property type="match status" value="1"/>
</dbReference>
<keyword evidence="14" id="KW-0968">Cytoplasmic vesicle</keyword>
<dbReference type="GO" id="GO:0006897">
    <property type="term" value="P:endocytosis"/>
    <property type="evidence" value="ECO:0007669"/>
    <property type="project" value="UniProtKB-KW"/>
</dbReference>
<dbReference type="GO" id="GO:0004888">
    <property type="term" value="F:transmembrane signaling receptor activity"/>
    <property type="evidence" value="ECO:0007669"/>
    <property type="project" value="InterPro"/>
</dbReference>
<dbReference type="GO" id="GO:0061771">
    <property type="term" value="P:response to caloric restriction"/>
    <property type="evidence" value="ECO:0007669"/>
    <property type="project" value="EnsemblMetazoa"/>
</dbReference>
<dbReference type="InterPro" id="IPR018000">
    <property type="entry name" value="Neurotransmitter_ion_chnl_CS"/>
</dbReference>
<dbReference type="InterPro" id="IPR006202">
    <property type="entry name" value="Neur_chan_lig-bd"/>
</dbReference>
<evidence type="ECO:0000259" key="20">
    <source>
        <dbReference type="Pfam" id="PF02931"/>
    </source>
</evidence>
<evidence type="ECO:0000256" key="2">
    <source>
        <dbReference type="ARBA" id="ARBA00009237"/>
    </source>
</evidence>
<reference evidence="21" key="2">
    <citation type="submission" date="2022-06" db="UniProtKB">
        <authorList>
            <consortium name="EnsemblMetazoa"/>
        </authorList>
    </citation>
    <scope>IDENTIFICATION</scope>
    <source>
        <strain evidence="21">DF5081</strain>
    </source>
</reference>
<keyword evidence="6 19" id="KW-0732">Signal</keyword>
<evidence type="ECO:0000256" key="12">
    <source>
        <dbReference type="ARBA" id="ARBA00023286"/>
    </source>
</evidence>
<evidence type="ECO:0000313" key="22">
    <source>
        <dbReference type="Proteomes" id="UP000005237"/>
    </source>
</evidence>
<dbReference type="InterPro" id="IPR036734">
    <property type="entry name" value="Neur_chan_lig-bd_sf"/>
</dbReference>
<keyword evidence="10" id="KW-0675">Receptor</keyword>
<dbReference type="EnsemblMetazoa" id="CJA01696.1">
    <property type="protein sequence ID" value="CJA01696.1"/>
    <property type="gene ID" value="WBGene00120900"/>
</dbReference>
<keyword evidence="11" id="KW-0325">Glycoprotein</keyword>
<evidence type="ECO:0000256" key="16">
    <source>
        <dbReference type="ARBA" id="ARBA00074610"/>
    </source>
</evidence>
<evidence type="ECO:0000256" key="4">
    <source>
        <dbReference type="ARBA" id="ARBA00022583"/>
    </source>
</evidence>
<dbReference type="PANTHER" id="PTHR18945">
    <property type="entry name" value="NEUROTRANSMITTER GATED ION CHANNEL"/>
    <property type="match status" value="1"/>
</dbReference>
<dbReference type="SUPFAM" id="SSF63712">
    <property type="entry name" value="Nicotinic receptor ligand binding domain-like"/>
    <property type="match status" value="1"/>
</dbReference>
<dbReference type="GO" id="GO:1901046">
    <property type="term" value="P:positive regulation of egg-laying behavior"/>
    <property type="evidence" value="ECO:0007669"/>
    <property type="project" value="EnsemblMetazoa"/>
</dbReference>
<feature type="transmembrane region" description="Helical" evidence="18">
    <location>
        <begin position="343"/>
        <end position="365"/>
    </location>
</feature>
<evidence type="ECO:0000256" key="8">
    <source>
        <dbReference type="ARBA" id="ARBA00023065"/>
    </source>
</evidence>
<comment type="subcellular location">
    <subcellularLocation>
        <location evidence="1">Cytoplasmic vesicle membrane</location>
        <topology evidence="1">Multi-pass membrane protein</topology>
    </subcellularLocation>
</comment>
<feature type="signal peptide" evidence="19">
    <location>
        <begin position="1"/>
        <end position="24"/>
    </location>
</feature>
<evidence type="ECO:0000256" key="6">
    <source>
        <dbReference type="ARBA" id="ARBA00022729"/>
    </source>
</evidence>
<dbReference type="GO" id="GO:0030659">
    <property type="term" value="C:cytoplasmic vesicle membrane"/>
    <property type="evidence" value="ECO:0007669"/>
    <property type="project" value="UniProtKB-SubCell"/>
</dbReference>
<keyword evidence="8" id="KW-0406">Ion transport</keyword>
<dbReference type="GO" id="GO:1901562">
    <property type="term" value="P:response to paraquat"/>
    <property type="evidence" value="ECO:0007669"/>
    <property type="project" value="EnsemblMetazoa"/>
</dbReference>
<evidence type="ECO:0000256" key="18">
    <source>
        <dbReference type="SAM" id="Phobius"/>
    </source>
</evidence>
<dbReference type="Pfam" id="PF02931">
    <property type="entry name" value="Neur_chan_LBD"/>
    <property type="match status" value="1"/>
</dbReference>
<dbReference type="AlphaFoldDB" id="A0A8R1HL97"/>
<keyword evidence="7 18" id="KW-1133">Transmembrane helix</keyword>
<evidence type="ECO:0000256" key="13">
    <source>
        <dbReference type="ARBA" id="ARBA00023303"/>
    </source>
</evidence>
<evidence type="ECO:0000256" key="9">
    <source>
        <dbReference type="ARBA" id="ARBA00023136"/>
    </source>
</evidence>
<keyword evidence="3" id="KW-0813">Transport</keyword>
<dbReference type="PROSITE" id="PS00236">
    <property type="entry name" value="NEUROTR_ION_CHANNEL"/>
    <property type="match status" value="1"/>
</dbReference>
<sequence length="433" mass="49858">MKFLAIFCFLFIFYLPVQKKSANAQQQGIDSEEGDAEMFFNRTYSQHQSALEAKIFRGYNTKLRPVKNMSLPTIVDVHWHIIHVSINAKEQTMTVHGHIYMKWFDEFLVWDPKDFNGIHYARVKKWQVWQPKIKVANSASGLGSVFDFSTSAHVIIQMQEKDRAKVEMYPTFSIKVGCAFDFTDFPNDENKCSMNLFSTVAMSEVQIQNLYSIPPTLSFGWEEQKMKRIISDFKIQNVSSESIYYSTGNVTTQPPVTGIELANTWSMLKVTVSFIRHSPLFVAAVATPCLITALINILTFFVPSIPFSVYILMTNVFIQMIFLQDMVNKLPLTIHAMPSSLKLYCFVMMFNSISLCLHFLFIFLINSKFAVPESFQSVFIVKDYLPDTWKDAEAIKDDEKQKKWTEWLKVARPLIGAVLALVYFVQIIVFLVL</sequence>
<dbReference type="GO" id="GO:0008340">
    <property type="term" value="P:determination of adult lifespan"/>
    <property type="evidence" value="ECO:0007669"/>
    <property type="project" value="EnsemblMetazoa"/>
</dbReference>
<evidence type="ECO:0000313" key="21">
    <source>
        <dbReference type="EnsemblMetazoa" id="CJA01696.1"/>
    </source>
</evidence>
<name>A0A8R1HL97_CAEJA</name>
<dbReference type="GO" id="GO:0030100">
    <property type="term" value="P:regulation of endocytosis"/>
    <property type="evidence" value="ECO:0007669"/>
    <property type="project" value="EnsemblMetazoa"/>
</dbReference>
<evidence type="ECO:0000256" key="3">
    <source>
        <dbReference type="ARBA" id="ARBA00022448"/>
    </source>
</evidence>
<keyword evidence="12" id="KW-1071">Ligand-gated ion channel</keyword>
<comment type="function">
    <text evidence="15">Thought to regulate endocytosis in coelomocytes through modulation of phospholipase C activity. Possible acetylcholine receptor.</text>
</comment>
<keyword evidence="22" id="KW-1185">Reference proteome</keyword>
<evidence type="ECO:0000256" key="14">
    <source>
        <dbReference type="ARBA" id="ARBA00023329"/>
    </source>
</evidence>
<evidence type="ECO:0000256" key="15">
    <source>
        <dbReference type="ARBA" id="ARBA00056246"/>
    </source>
</evidence>
<dbReference type="InterPro" id="IPR038050">
    <property type="entry name" value="Neuro_actylchol_rec"/>
</dbReference>
<organism evidence="21 22">
    <name type="scientific">Caenorhabditis japonica</name>
    <dbReference type="NCBI Taxonomy" id="281687"/>
    <lineage>
        <taxon>Eukaryota</taxon>
        <taxon>Metazoa</taxon>
        <taxon>Ecdysozoa</taxon>
        <taxon>Nematoda</taxon>
        <taxon>Chromadorea</taxon>
        <taxon>Rhabditida</taxon>
        <taxon>Rhabditina</taxon>
        <taxon>Rhabditomorpha</taxon>
        <taxon>Rhabditoidea</taxon>
        <taxon>Rhabditidae</taxon>
        <taxon>Peloderinae</taxon>
        <taxon>Caenorhabditis</taxon>
    </lineage>
</organism>
<evidence type="ECO:0000256" key="5">
    <source>
        <dbReference type="ARBA" id="ARBA00022692"/>
    </source>
</evidence>
<dbReference type="Proteomes" id="UP000005237">
    <property type="component" value="Unassembled WGS sequence"/>
</dbReference>
<feature type="transmembrane region" description="Helical" evidence="18">
    <location>
        <begin position="280"/>
        <end position="298"/>
    </location>
</feature>
<keyword evidence="4" id="KW-0254">Endocytosis</keyword>
<feature type="domain" description="Neurotransmitter-gated ion-channel ligand-binding" evidence="20">
    <location>
        <begin position="50"/>
        <end position="228"/>
    </location>
</feature>
<keyword evidence="5 18" id="KW-0812">Transmembrane</keyword>
<evidence type="ECO:0000256" key="17">
    <source>
        <dbReference type="ARBA" id="ARBA00075302"/>
    </source>
</evidence>
<evidence type="ECO:0000256" key="10">
    <source>
        <dbReference type="ARBA" id="ARBA00023170"/>
    </source>
</evidence>
<reference evidence="22" key="1">
    <citation type="submission" date="2010-08" db="EMBL/GenBank/DDBJ databases">
        <authorList>
            <consortium name="Caenorhabditis japonica Sequencing Consortium"/>
            <person name="Wilson R.K."/>
        </authorList>
    </citation>
    <scope>NUCLEOTIDE SEQUENCE [LARGE SCALE GENOMIC DNA]</scope>
    <source>
        <strain evidence="22">DF5081</strain>
    </source>
</reference>
<keyword evidence="13" id="KW-0407">Ion channel</keyword>
<feature type="chain" id="PRO_5035817553" description="Acetylcholine receptor-like protein cup-4" evidence="19">
    <location>
        <begin position="25"/>
        <end position="433"/>
    </location>
</feature>
<evidence type="ECO:0000256" key="7">
    <source>
        <dbReference type="ARBA" id="ARBA00022989"/>
    </source>
</evidence>